<dbReference type="EMBL" id="JBBMFM010000098">
    <property type="protein sequence ID" value="MEQ2427297.1"/>
    <property type="molecule type" value="Genomic_DNA"/>
</dbReference>
<proteinExistence type="predicted"/>
<evidence type="ECO:0000313" key="3">
    <source>
        <dbReference type="Proteomes" id="UP001454086"/>
    </source>
</evidence>
<keyword evidence="3" id="KW-1185">Reference proteome</keyword>
<dbReference type="Proteomes" id="UP001454086">
    <property type="component" value="Unassembled WGS sequence"/>
</dbReference>
<dbReference type="RefSeq" id="WP_008718178.1">
    <property type="nucleotide sequence ID" value="NZ_JBBMFM010000098.1"/>
</dbReference>
<sequence length="162" mass="18642">MVIALSGFEESVILSVIVVVIAVYLNTRQRKAERNIKERCTAITSGVIDHTERSGFFNGMKISRRGLKMNYWPSFTLVCHTIYRYNAKDKDYLGIDARMPIACFKAGNPGDSVEIFYNPRDGREFYCPNEDKNIKYGWWILAGLIMITIAAVNIFLYFYDIL</sequence>
<keyword evidence="1" id="KW-0472">Membrane</keyword>
<keyword evidence="1" id="KW-0812">Transmembrane</keyword>
<evidence type="ECO:0008006" key="4">
    <source>
        <dbReference type="Google" id="ProtNLM"/>
    </source>
</evidence>
<feature type="transmembrane region" description="Helical" evidence="1">
    <location>
        <begin position="138"/>
        <end position="159"/>
    </location>
</feature>
<reference evidence="2 3" key="1">
    <citation type="submission" date="2024-03" db="EMBL/GenBank/DDBJ databases">
        <title>Human intestinal bacterial collection.</title>
        <authorList>
            <person name="Pauvert C."/>
            <person name="Hitch T.C.A."/>
            <person name="Clavel T."/>
        </authorList>
    </citation>
    <scope>NUCLEOTIDE SEQUENCE [LARGE SCALE GENOMIC DNA]</scope>
    <source>
        <strain evidence="2 3">CLA-SR-H021</strain>
    </source>
</reference>
<name>A0ABV1DA98_9FIRM</name>
<gene>
    <name evidence="2" type="ORF">WMQ36_20230</name>
</gene>
<keyword evidence="1" id="KW-1133">Transmembrane helix</keyword>
<organism evidence="2 3">
    <name type="scientific">Enterocloster hominis</name>
    <name type="common">ex Hitch et al. 2024</name>
    <dbReference type="NCBI Taxonomy" id="1917870"/>
    <lineage>
        <taxon>Bacteria</taxon>
        <taxon>Bacillati</taxon>
        <taxon>Bacillota</taxon>
        <taxon>Clostridia</taxon>
        <taxon>Lachnospirales</taxon>
        <taxon>Lachnospiraceae</taxon>
        <taxon>Enterocloster</taxon>
    </lineage>
</organism>
<feature type="transmembrane region" description="Helical" evidence="1">
    <location>
        <begin position="12"/>
        <end position="27"/>
    </location>
</feature>
<evidence type="ECO:0000313" key="2">
    <source>
        <dbReference type="EMBL" id="MEQ2427297.1"/>
    </source>
</evidence>
<accession>A0ABV1DA98</accession>
<evidence type="ECO:0000256" key="1">
    <source>
        <dbReference type="SAM" id="Phobius"/>
    </source>
</evidence>
<comment type="caution">
    <text evidence="2">The sequence shown here is derived from an EMBL/GenBank/DDBJ whole genome shotgun (WGS) entry which is preliminary data.</text>
</comment>
<protein>
    <recommendedName>
        <fullName evidence="4">DUF3592 domain-containing protein</fullName>
    </recommendedName>
</protein>